<feature type="region of interest" description="Disordered" evidence="1">
    <location>
        <begin position="71"/>
        <end position="92"/>
    </location>
</feature>
<feature type="signal peptide" evidence="2">
    <location>
        <begin position="1"/>
        <end position="23"/>
    </location>
</feature>
<dbReference type="AlphaFoldDB" id="A0A6S7CQ02"/>
<evidence type="ECO:0000256" key="1">
    <source>
        <dbReference type="SAM" id="MobiDB-lite"/>
    </source>
</evidence>
<keyword evidence="2" id="KW-0732">Signal</keyword>
<reference evidence="3 4" key="1">
    <citation type="submission" date="2020-04" db="EMBL/GenBank/DDBJ databases">
        <authorList>
            <person name="De Canck E."/>
        </authorList>
    </citation>
    <scope>NUCLEOTIDE SEQUENCE [LARGE SCALE GENOMIC DNA]</scope>
    <source>
        <strain evidence="3 4">LMG 28138</strain>
    </source>
</reference>
<gene>
    <name evidence="3" type="ORF">LMG28138_01931</name>
</gene>
<dbReference type="EMBL" id="CADIKM010000006">
    <property type="protein sequence ID" value="CAB3785018.1"/>
    <property type="molecule type" value="Genomic_DNA"/>
</dbReference>
<dbReference type="InterPro" id="IPR025421">
    <property type="entry name" value="DUF4148"/>
</dbReference>
<name>A0A6S7CQ02_9BURK</name>
<keyword evidence="4" id="KW-1185">Reference proteome</keyword>
<evidence type="ECO:0000313" key="3">
    <source>
        <dbReference type="EMBL" id="CAB3785018.1"/>
    </source>
</evidence>
<accession>A0A6S7CQ02</accession>
<evidence type="ECO:0000313" key="4">
    <source>
        <dbReference type="Proteomes" id="UP000494115"/>
    </source>
</evidence>
<organism evidence="3 4">
    <name type="scientific">Pararobbsia alpina</name>
    <dbReference type="NCBI Taxonomy" id="621374"/>
    <lineage>
        <taxon>Bacteria</taxon>
        <taxon>Pseudomonadati</taxon>
        <taxon>Pseudomonadota</taxon>
        <taxon>Betaproteobacteria</taxon>
        <taxon>Burkholderiales</taxon>
        <taxon>Burkholderiaceae</taxon>
        <taxon>Pararobbsia</taxon>
    </lineage>
</organism>
<dbReference type="RefSeq" id="WP_175104518.1">
    <property type="nucleotide sequence ID" value="NZ_CADIKM010000006.1"/>
</dbReference>
<proteinExistence type="predicted"/>
<evidence type="ECO:0008006" key="5">
    <source>
        <dbReference type="Google" id="ProtNLM"/>
    </source>
</evidence>
<protein>
    <recommendedName>
        <fullName evidence="5">DUF4148 domain-containing protein</fullName>
    </recommendedName>
</protein>
<dbReference type="Proteomes" id="UP000494115">
    <property type="component" value="Unassembled WGS sequence"/>
</dbReference>
<sequence length="92" mass="9622">MKRTLISALLVSAAAALAAPAFAQSTGDVGLTRAEVKAQLVQAEEQGKLIEQTPRNNFPVGRDAQPRQYAVAPHHVANTDVAATAPTSGMQE</sequence>
<feature type="chain" id="PRO_5028999791" description="DUF4148 domain-containing protein" evidence="2">
    <location>
        <begin position="24"/>
        <end position="92"/>
    </location>
</feature>
<dbReference type="Pfam" id="PF13663">
    <property type="entry name" value="DUF4148"/>
    <property type="match status" value="1"/>
</dbReference>
<evidence type="ECO:0000256" key="2">
    <source>
        <dbReference type="SAM" id="SignalP"/>
    </source>
</evidence>